<comment type="similarity">
    <text evidence="1">Belongs to the AfsR/DnrI/RedD regulatory family.</text>
</comment>
<dbReference type="AlphaFoldDB" id="A0A918HRS9"/>
<comment type="caution">
    <text evidence="9">The sequence shown here is derived from an EMBL/GenBank/DDBJ whole genome shotgun (WGS) entry which is preliminary data.</text>
</comment>
<dbReference type="Gene3D" id="1.25.40.10">
    <property type="entry name" value="Tetratricopeptide repeat domain"/>
    <property type="match status" value="1"/>
</dbReference>
<dbReference type="RefSeq" id="WP_229871440.1">
    <property type="nucleotide sequence ID" value="NZ_BMSA01000075.1"/>
</dbReference>
<reference evidence="9" key="2">
    <citation type="submission" date="2020-09" db="EMBL/GenBank/DDBJ databases">
        <authorList>
            <person name="Sun Q."/>
            <person name="Ohkuma M."/>
        </authorList>
    </citation>
    <scope>NUCLEOTIDE SEQUENCE</scope>
    <source>
        <strain evidence="9">JCM 4125</strain>
    </source>
</reference>
<feature type="DNA-binding region" description="OmpR/PhoB-type" evidence="6">
    <location>
        <begin position="20"/>
        <end position="126"/>
    </location>
</feature>
<feature type="compositionally biased region" description="Low complexity" evidence="7">
    <location>
        <begin position="1"/>
        <end position="20"/>
    </location>
</feature>
<evidence type="ECO:0000256" key="3">
    <source>
        <dbReference type="ARBA" id="ARBA00023015"/>
    </source>
</evidence>
<dbReference type="GO" id="GO:0003677">
    <property type="term" value="F:DNA binding"/>
    <property type="evidence" value="ECO:0007669"/>
    <property type="project" value="UniProtKB-UniRule"/>
</dbReference>
<dbReference type="InterPro" id="IPR011990">
    <property type="entry name" value="TPR-like_helical_dom_sf"/>
</dbReference>
<dbReference type="SUPFAM" id="SSF52540">
    <property type="entry name" value="P-loop containing nucleoside triphosphate hydrolases"/>
    <property type="match status" value="1"/>
</dbReference>
<dbReference type="Gene3D" id="1.10.10.10">
    <property type="entry name" value="Winged helix-like DNA-binding domain superfamily/Winged helix DNA-binding domain"/>
    <property type="match status" value="1"/>
</dbReference>
<dbReference type="InterPro" id="IPR016032">
    <property type="entry name" value="Sig_transdc_resp-reg_C-effctor"/>
</dbReference>
<evidence type="ECO:0000256" key="1">
    <source>
        <dbReference type="ARBA" id="ARBA00005820"/>
    </source>
</evidence>
<evidence type="ECO:0000256" key="4">
    <source>
        <dbReference type="ARBA" id="ARBA00023125"/>
    </source>
</evidence>
<feature type="region of interest" description="Disordered" evidence="7">
    <location>
        <begin position="1"/>
        <end position="27"/>
    </location>
</feature>
<dbReference type="EMBL" id="BMSA01000075">
    <property type="protein sequence ID" value="GGU01147.1"/>
    <property type="molecule type" value="Genomic_DNA"/>
</dbReference>
<dbReference type="SUPFAM" id="SSF48452">
    <property type="entry name" value="TPR-like"/>
    <property type="match status" value="1"/>
</dbReference>
<evidence type="ECO:0000259" key="8">
    <source>
        <dbReference type="PROSITE" id="PS51755"/>
    </source>
</evidence>
<dbReference type="PANTHER" id="PTHR35807:SF1">
    <property type="entry name" value="TRANSCRIPTIONAL REGULATOR REDD"/>
    <property type="match status" value="1"/>
</dbReference>
<dbReference type="Pfam" id="PF03704">
    <property type="entry name" value="BTAD"/>
    <property type="match status" value="1"/>
</dbReference>
<protein>
    <recommendedName>
        <fullName evidence="8">OmpR/PhoB-type domain-containing protein</fullName>
    </recommendedName>
</protein>
<gene>
    <name evidence="9" type="ORF">GCM10010226_92250</name>
</gene>
<keyword evidence="3" id="KW-0805">Transcription regulation</keyword>
<dbReference type="InterPro" id="IPR036388">
    <property type="entry name" value="WH-like_DNA-bd_sf"/>
</dbReference>
<evidence type="ECO:0000313" key="9">
    <source>
        <dbReference type="EMBL" id="GGU01147.1"/>
    </source>
</evidence>
<dbReference type="GO" id="GO:0006355">
    <property type="term" value="P:regulation of DNA-templated transcription"/>
    <property type="evidence" value="ECO:0007669"/>
    <property type="project" value="InterPro"/>
</dbReference>
<dbReference type="InterPro" id="IPR005158">
    <property type="entry name" value="BTAD"/>
</dbReference>
<accession>A0A918HRS9</accession>
<dbReference type="PANTHER" id="PTHR35807">
    <property type="entry name" value="TRANSCRIPTIONAL REGULATOR REDD-RELATED"/>
    <property type="match status" value="1"/>
</dbReference>
<dbReference type="Gene3D" id="3.40.50.300">
    <property type="entry name" value="P-loop containing nucleotide triphosphate hydrolases"/>
    <property type="match status" value="1"/>
</dbReference>
<dbReference type="CDD" id="cd15831">
    <property type="entry name" value="BTAD"/>
    <property type="match status" value="1"/>
</dbReference>
<keyword evidence="5" id="KW-0804">Transcription</keyword>
<evidence type="ECO:0000313" key="10">
    <source>
        <dbReference type="Proteomes" id="UP000646776"/>
    </source>
</evidence>
<evidence type="ECO:0000256" key="5">
    <source>
        <dbReference type="ARBA" id="ARBA00023163"/>
    </source>
</evidence>
<sequence>MPAERPAGPGRPARPDTALSPPLPPGGPATRFALLGPVRAWHEERELDLGFPQQRALLALLLACAGRPVPTGEMLDVLWAERPPASALNIVRRYIGNLRRLLEPGLPPRAPGRRLLRHAGGYLLAAQTDEVDLLRFREQTRQARRAAATGRPGTATRHFTRALEEWRGPVAMGIPAPARAHVHFTAVQRELLDAARPAADAALLAGHADRMLPVLRRAVAQDPLDEPLHARLVLTLAACDLQAEALTTYDDLRRRLSTDLGVAPGPELTAAHTRVLRQDVRRTGPGSGSGPVPGPTRPTPVTLLPRPAQLPPDLPVFTGRRAELDRLSELADSATGPGTLLIGGLAGVGKSALAVHWAHRAGAEFPDGRLYLALRGTDPGARPPLDPAEALRGMLAALGVPARHLPEGLAALSGLYRTLLAGRRVLVLLDDAAGTEQLRPLLPAATGCLALVTSRHALPGLIAAGARPLRLEPPSPQDASELLALRIGAGRTAAEPHAVAEIVARCGRLPLALAVVAARAAARGDFPLAAVAAELRDARGTLDAFPAVREALHRSHRLLPERGAGLLPLLPRHPGPELTAAVVAVLAGLPIRHARLELGRLADAHLLTETAPGRYVLHGLVRDFAAELAERAEHAAS</sequence>
<organism evidence="9 10">
    <name type="scientific">Streptomyces phaeofaciens</name>
    <dbReference type="NCBI Taxonomy" id="68254"/>
    <lineage>
        <taxon>Bacteria</taxon>
        <taxon>Bacillati</taxon>
        <taxon>Actinomycetota</taxon>
        <taxon>Actinomycetes</taxon>
        <taxon>Kitasatosporales</taxon>
        <taxon>Streptomycetaceae</taxon>
        <taxon>Streptomyces</taxon>
    </lineage>
</organism>
<proteinExistence type="inferred from homology"/>
<name>A0A918HRS9_9ACTN</name>
<keyword evidence="10" id="KW-1185">Reference proteome</keyword>
<dbReference type="GO" id="GO:0000160">
    <property type="term" value="P:phosphorelay signal transduction system"/>
    <property type="evidence" value="ECO:0007669"/>
    <property type="project" value="UniProtKB-KW"/>
</dbReference>
<evidence type="ECO:0000256" key="7">
    <source>
        <dbReference type="SAM" id="MobiDB-lite"/>
    </source>
</evidence>
<dbReference type="InterPro" id="IPR001867">
    <property type="entry name" value="OmpR/PhoB-type_DNA-bd"/>
</dbReference>
<feature type="domain" description="OmpR/PhoB-type" evidence="8">
    <location>
        <begin position="20"/>
        <end position="126"/>
    </location>
</feature>
<dbReference type="PROSITE" id="PS51755">
    <property type="entry name" value="OMPR_PHOB"/>
    <property type="match status" value="1"/>
</dbReference>
<dbReference type="SUPFAM" id="SSF46894">
    <property type="entry name" value="C-terminal effector domain of the bipartite response regulators"/>
    <property type="match status" value="1"/>
</dbReference>
<dbReference type="SMART" id="SM01043">
    <property type="entry name" value="BTAD"/>
    <property type="match status" value="1"/>
</dbReference>
<dbReference type="InterPro" id="IPR027417">
    <property type="entry name" value="P-loop_NTPase"/>
</dbReference>
<dbReference type="InterPro" id="IPR051677">
    <property type="entry name" value="AfsR-DnrI-RedD_regulator"/>
</dbReference>
<dbReference type="SMART" id="SM00862">
    <property type="entry name" value="Trans_reg_C"/>
    <property type="match status" value="1"/>
</dbReference>
<dbReference type="Pfam" id="PF00486">
    <property type="entry name" value="Trans_reg_C"/>
    <property type="match status" value="1"/>
</dbReference>
<keyword evidence="2" id="KW-0902">Two-component regulatory system</keyword>
<reference evidence="9" key="1">
    <citation type="journal article" date="2014" name="Int. J. Syst. Evol. Microbiol.">
        <title>Complete genome sequence of Corynebacterium casei LMG S-19264T (=DSM 44701T), isolated from a smear-ripened cheese.</title>
        <authorList>
            <consortium name="US DOE Joint Genome Institute (JGI-PGF)"/>
            <person name="Walter F."/>
            <person name="Albersmeier A."/>
            <person name="Kalinowski J."/>
            <person name="Ruckert C."/>
        </authorList>
    </citation>
    <scope>NUCLEOTIDE SEQUENCE</scope>
    <source>
        <strain evidence="9">JCM 4125</strain>
    </source>
</reference>
<dbReference type="Proteomes" id="UP000646776">
    <property type="component" value="Unassembled WGS sequence"/>
</dbReference>
<evidence type="ECO:0000256" key="2">
    <source>
        <dbReference type="ARBA" id="ARBA00023012"/>
    </source>
</evidence>
<dbReference type="PRINTS" id="PR00364">
    <property type="entry name" value="DISEASERSIST"/>
</dbReference>
<keyword evidence="4 6" id="KW-0238">DNA-binding</keyword>
<evidence type="ECO:0000256" key="6">
    <source>
        <dbReference type="PROSITE-ProRule" id="PRU01091"/>
    </source>
</evidence>